<dbReference type="EMBL" id="JAPFFF010000037">
    <property type="protein sequence ID" value="KAK8842940.1"/>
    <property type="molecule type" value="Genomic_DNA"/>
</dbReference>
<name>A0ABR2H9Q1_9EUKA</name>
<protein>
    <submittedName>
        <fullName evidence="1">Uncharacterized protein</fullName>
    </submittedName>
</protein>
<evidence type="ECO:0000313" key="2">
    <source>
        <dbReference type="Proteomes" id="UP001470230"/>
    </source>
</evidence>
<keyword evidence="2" id="KW-1185">Reference proteome</keyword>
<accession>A0ABR2H9Q1</accession>
<comment type="caution">
    <text evidence="1">The sequence shown here is derived from an EMBL/GenBank/DDBJ whole genome shotgun (WGS) entry which is preliminary data.</text>
</comment>
<sequence>MEHKSQVYLKLEVLGSSGGEYKAKGNNDYIFAGYSGKVKANGGGSGCSSAAGGGSTDISLYEKEGSTEWNHV</sequence>
<dbReference type="Proteomes" id="UP001470230">
    <property type="component" value="Unassembled WGS sequence"/>
</dbReference>
<evidence type="ECO:0000313" key="1">
    <source>
        <dbReference type="EMBL" id="KAK8842940.1"/>
    </source>
</evidence>
<proteinExistence type="predicted"/>
<reference evidence="1 2" key="1">
    <citation type="submission" date="2024-04" db="EMBL/GenBank/DDBJ databases">
        <title>Tritrichomonas musculus Genome.</title>
        <authorList>
            <person name="Alves-Ferreira E."/>
            <person name="Grigg M."/>
            <person name="Lorenzi H."/>
            <person name="Galac M."/>
        </authorList>
    </citation>
    <scope>NUCLEOTIDE SEQUENCE [LARGE SCALE GENOMIC DNA]</scope>
    <source>
        <strain evidence="1 2">EAF2021</strain>
    </source>
</reference>
<organism evidence="1 2">
    <name type="scientific">Tritrichomonas musculus</name>
    <dbReference type="NCBI Taxonomy" id="1915356"/>
    <lineage>
        <taxon>Eukaryota</taxon>
        <taxon>Metamonada</taxon>
        <taxon>Parabasalia</taxon>
        <taxon>Tritrichomonadida</taxon>
        <taxon>Tritrichomonadidae</taxon>
        <taxon>Tritrichomonas</taxon>
    </lineage>
</organism>
<gene>
    <name evidence="1" type="ORF">M9Y10_025806</name>
</gene>